<proteinExistence type="predicted"/>
<organism evidence="1 2">
    <name type="scientific">Xanthomonas oryzae pv. oryzicola (strain BLS256)</name>
    <dbReference type="NCBI Taxonomy" id="383407"/>
    <lineage>
        <taxon>Bacteria</taxon>
        <taxon>Pseudomonadati</taxon>
        <taxon>Pseudomonadota</taxon>
        <taxon>Gammaproteobacteria</taxon>
        <taxon>Lysobacterales</taxon>
        <taxon>Lysobacteraceae</taxon>
        <taxon>Xanthomonas</taxon>
    </lineage>
</organism>
<evidence type="ECO:0000313" key="1">
    <source>
        <dbReference type="EMBL" id="AEQ97590.1"/>
    </source>
</evidence>
<name>G7TE73_XANOB</name>
<dbReference type="Proteomes" id="UP000008851">
    <property type="component" value="Chromosome"/>
</dbReference>
<protein>
    <submittedName>
        <fullName evidence="1">Uncharacterized protein</fullName>
    </submittedName>
</protein>
<reference evidence="1 2" key="1">
    <citation type="journal article" date="2011" name="J. Bacteriol.">
        <title>Two new complete genome sequences offer insight into host and tissue specificity of plant pathogenic Xanthomonas spp.</title>
        <authorList>
            <person name="Bogdanove A.J."/>
            <person name="Koebnik R."/>
            <person name="Lu H."/>
            <person name="Furutani A."/>
            <person name="Angiuoli S.V."/>
            <person name="Patil P.B."/>
            <person name="Van Sluys M.A."/>
            <person name="Ryan R.P."/>
            <person name="Meyer D.F."/>
            <person name="Han S.W."/>
            <person name="Aparna G."/>
            <person name="Rajaram M."/>
            <person name="Delcher A.L."/>
            <person name="Phillippy A.M."/>
            <person name="Puiu D."/>
            <person name="Schatz M.C."/>
            <person name="Shumway M."/>
            <person name="Sommer D.D."/>
            <person name="Trapnell C."/>
            <person name="Benahmed F."/>
            <person name="Dimitrov G."/>
            <person name="Madupu R."/>
            <person name="Radune D."/>
            <person name="Sullivan S."/>
            <person name="Jha G."/>
            <person name="Ishihara H."/>
            <person name="Lee S.W."/>
            <person name="Pandey A."/>
            <person name="Sharma V."/>
            <person name="Sriariyanun M."/>
            <person name="Szurek B."/>
            <person name="Vera-Cruz C.M."/>
            <person name="Dorman K.S."/>
            <person name="Ronald P.C."/>
            <person name="Verdier V."/>
            <person name="Dow J.M."/>
            <person name="Sonti R.V."/>
            <person name="Tsuge S."/>
            <person name="Brendel V.P."/>
            <person name="Rabinowicz P.D."/>
            <person name="Leach J.E."/>
            <person name="White F.F."/>
            <person name="Salzberg S.L."/>
        </authorList>
    </citation>
    <scope>NUCLEOTIDE SEQUENCE [LARGE SCALE GENOMIC DNA]</scope>
    <source>
        <strain evidence="1 2">BLS256</strain>
    </source>
</reference>
<dbReference type="AlphaFoldDB" id="G7TE73"/>
<evidence type="ECO:0000313" key="2">
    <source>
        <dbReference type="Proteomes" id="UP000008851"/>
    </source>
</evidence>
<gene>
    <name evidence="1" type="ORF">XOC_3496</name>
</gene>
<dbReference type="EMBL" id="CP003057">
    <property type="protein sequence ID" value="AEQ97590.1"/>
    <property type="molecule type" value="Genomic_DNA"/>
</dbReference>
<accession>G7TE73</accession>
<sequence length="59" mass="6170">MSIPLFAQVLGPEAFAQLPALVRALHSVQQRQTFAGRATDPAWWTCVGAVAGPAEPPAA</sequence>
<dbReference type="KEGG" id="xor:XOC_3496"/>
<dbReference type="HOGENOM" id="CLU_2959802_0_0_6"/>